<gene>
    <name evidence="1" type="ORF">JFL43_13550</name>
</gene>
<evidence type="ECO:0000313" key="2">
    <source>
        <dbReference type="Proteomes" id="UP000618943"/>
    </source>
</evidence>
<proteinExistence type="predicted"/>
<dbReference type="Proteomes" id="UP000618943">
    <property type="component" value="Unassembled WGS sequence"/>
</dbReference>
<sequence length="45" mass="5241">MMSYPVSAQMELVENKKGKTVSVVHMKMIMEHPLTPNIYDYLVKE</sequence>
<keyword evidence="2" id="KW-1185">Reference proteome</keyword>
<name>A0ABS1H8X0_9BACL</name>
<dbReference type="EMBL" id="JAEOAH010000021">
    <property type="protein sequence ID" value="MBK3495864.1"/>
    <property type="molecule type" value="Genomic_DNA"/>
</dbReference>
<evidence type="ECO:0008006" key="3">
    <source>
        <dbReference type="Google" id="ProtNLM"/>
    </source>
</evidence>
<organism evidence="1 2">
    <name type="scientific">Viridibacillus soli</name>
    <dbReference type="NCBI Taxonomy" id="2798301"/>
    <lineage>
        <taxon>Bacteria</taxon>
        <taxon>Bacillati</taxon>
        <taxon>Bacillota</taxon>
        <taxon>Bacilli</taxon>
        <taxon>Bacillales</taxon>
        <taxon>Caryophanaceae</taxon>
        <taxon>Viridibacillus</taxon>
    </lineage>
</organism>
<accession>A0ABS1H8X0</accession>
<comment type="caution">
    <text evidence="1">The sequence shown here is derived from an EMBL/GenBank/DDBJ whole genome shotgun (WGS) entry which is preliminary data.</text>
</comment>
<reference evidence="1 2" key="1">
    <citation type="submission" date="2020-12" db="EMBL/GenBank/DDBJ databases">
        <title>YIM B01967 draft genome.</title>
        <authorList>
            <person name="Yan X."/>
        </authorList>
    </citation>
    <scope>NUCLEOTIDE SEQUENCE [LARGE SCALE GENOMIC DNA]</scope>
    <source>
        <strain evidence="1 2">YIM B01967</strain>
    </source>
</reference>
<protein>
    <recommendedName>
        <fullName evidence="3">Transposase</fullName>
    </recommendedName>
</protein>
<evidence type="ECO:0000313" key="1">
    <source>
        <dbReference type="EMBL" id="MBK3495864.1"/>
    </source>
</evidence>
<dbReference type="RefSeq" id="WP_200749451.1">
    <property type="nucleotide sequence ID" value="NZ_JAEOAH010000021.1"/>
</dbReference>